<feature type="transmembrane region" description="Helical" evidence="2">
    <location>
        <begin position="49"/>
        <end position="70"/>
    </location>
</feature>
<organism evidence="3 4">
    <name type="scientific">Acacia crassicarpa</name>
    <name type="common">northern wattle</name>
    <dbReference type="NCBI Taxonomy" id="499986"/>
    <lineage>
        <taxon>Eukaryota</taxon>
        <taxon>Viridiplantae</taxon>
        <taxon>Streptophyta</taxon>
        <taxon>Embryophyta</taxon>
        <taxon>Tracheophyta</taxon>
        <taxon>Spermatophyta</taxon>
        <taxon>Magnoliopsida</taxon>
        <taxon>eudicotyledons</taxon>
        <taxon>Gunneridae</taxon>
        <taxon>Pentapetalae</taxon>
        <taxon>rosids</taxon>
        <taxon>fabids</taxon>
        <taxon>Fabales</taxon>
        <taxon>Fabaceae</taxon>
        <taxon>Caesalpinioideae</taxon>
        <taxon>mimosoid clade</taxon>
        <taxon>Acacieae</taxon>
        <taxon>Acacia</taxon>
    </lineage>
</organism>
<feature type="region of interest" description="Disordered" evidence="1">
    <location>
        <begin position="155"/>
        <end position="178"/>
    </location>
</feature>
<evidence type="ECO:0000256" key="1">
    <source>
        <dbReference type="SAM" id="MobiDB-lite"/>
    </source>
</evidence>
<keyword evidence="2" id="KW-0472">Membrane</keyword>
<dbReference type="EMBL" id="JAWXYG010000010">
    <property type="protein sequence ID" value="KAK4259975.1"/>
    <property type="molecule type" value="Genomic_DNA"/>
</dbReference>
<evidence type="ECO:0000313" key="3">
    <source>
        <dbReference type="EMBL" id="KAK4259975.1"/>
    </source>
</evidence>
<keyword evidence="2" id="KW-1133">Transmembrane helix</keyword>
<comment type="caution">
    <text evidence="3">The sequence shown here is derived from an EMBL/GenBank/DDBJ whole genome shotgun (WGS) entry which is preliminary data.</text>
</comment>
<dbReference type="Proteomes" id="UP001293593">
    <property type="component" value="Unassembled WGS sequence"/>
</dbReference>
<evidence type="ECO:0000256" key="2">
    <source>
        <dbReference type="SAM" id="Phobius"/>
    </source>
</evidence>
<accession>A0AAE1MC45</accession>
<evidence type="ECO:0008006" key="5">
    <source>
        <dbReference type="Google" id="ProtNLM"/>
    </source>
</evidence>
<dbReference type="AlphaFoldDB" id="A0AAE1MC45"/>
<sequence>MDDSFNFPNLFSLLTKTIRFLELCLVLLLLSWILPRLPFALSFLRHFSLFLSSPLFVFLLSNAIIATLVVNSGTFSPPADSPVSQYSLLNKNTAPAPQPDPLLRVAEGEVVYQDKHMISDTNPTVQDKADTVASKDTGLHSDFATVYRRTVSEKFTEEERMQPKLRRSETEKKHMENRRENMYPQDKLSNEEFQRTIEAFIAKQMRFLREESLAINVIQNQS</sequence>
<feature type="transmembrane region" description="Helical" evidence="2">
    <location>
        <begin position="20"/>
        <end position="37"/>
    </location>
</feature>
<gene>
    <name evidence="3" type="ORF">QN277_003153</name>
</gene>
<dbReference type="PANTHER" id="PTHR33640:SF3">
    <property type="entry name" value="DUF4408 DOMAIN-CONTAINING PROTEIN"/>
    <property type="match status" value="1"/>
</dbReference>
<evidence type="ECO:0000313" key="4">
    <source>
        <dbReference type="Proteomes" id="UP001293593"/>
    </source>
</evidence>
<reference evidence="3" key="1">
    <citation type="submission" date="2023-10" db="EMBL/GenBank/DDBJ databases">
        <title>Chromosome-level genome of the transformable northern wattle, Acacia crassicarpa.</title>
        <authorList>
            <person name="Massaro I."/>
            <person name="Sinha N.R."/>
            <person name="Poethig S."/>
            <person name="Leichty A.R."/>
        </authorList>
    </citation>
    <scope>NUCLEOTIDE SEQUENCE</scope>
    <source>
        <strain evidence="3">Acra3RX</strain>
        <tissue evidence="3">Leaf</tissue>
    </source>
</reference>
<proteinExistence type="predicted"/>
<dbReference type="PANTHER" id="PTHR33640">
    <property type="entry name" value="TRANSMEMBRANE PROTEIN"/>
    <property type="match status" value="1"/>
</dbReference>
<name>A0AAE1MC45_9FABA</name>
<keyword evidence="4" id="KW-1185">Reference proteome</keyword>
<keyword evidence="2" id="KW-0812">Transmembrane</keyword>
<protein>
    <recommendedName>
        <fullName evidence="5">DUF4408 domain-containing protein</fullName>
    </recommendedName>
</protein>